<comment type="caution">
    <text evidence="1">The sequence shown here is derived from an EMBL/GenBank/DDBJ whole genome shotgun (WGS) entry which is preliminary data.</text>
</comment>
<dbReference type="Proteomes" id="UP000023152">
    <property type="component" value="Unassembled WGS sequence"/>
</dbReference>
<protein>
    <submittedName>
        <fullName evidence="1">Vacuolar protein sorting-associated protein 13 family protein</fullName>
    </submittedName>
</protein>
<name>X6MJY2_RETFI</name>
<reference evidence="1 2" key="1">
    <citation type="journal article" date="2013" name="Curr. Biol.">
        <title>The Genome of the Foraminiferan Reticulomyxa filosa.</title>
        <authorList>
            <person name="Glockner G."/>
            <person name="Hulsmann N."/>
            <person name="Schleicher M."/>
            <person name="Noegel A.A."/>
            <person name="Eichinger L."/>
            <person name="Gallinger C."/>
            <person name="Pawlowski J."/>
            <person name="Sierra R."/>
            <person name="Euteneuer U."/>
            <person name="Pillet L."/>
            <person name="Moustafa A."/>
            <person name="Platzer M."/>
            <person name="Groth M."/>
            <person name="Szafranski K."/>
            <person name="Schliwa M."/>
        </authorList>
    </citation>
    <scope>NUCLEOTIDE SEQUENCE [LARGE SCALE GENOMIC DNA]</scope>
</reference>
<sequence>MDVSLQAPKIRLRQDVSKKNSLALIIDLGKLSVKSNLNKSQAALIETKQESKATIESTSSTDPSLVVDVFKDPSSLTDYYDLYVITVEGVKIYIDQDTEATRILQPLDLTLNLWSCIFPTQPKYPTVVCTGELPQVNLRVSALNIRKAMLLIDSLLAVVIDEMETLEKEKARRTETNKKNAQEPKVNPALKSHHNMSVAQSKVAIKKQMERELFNEKTQSQLLHKVNFLLRFTINTVGFQLVDDTHDKPQLLLQGHIDYTELGIEMRKWDQTISFFIEQMAIEDCICPKLGTEGSLYLLMTKGFRPQNAKASKPLDHEKSYFRITLKTIDSDSPQYKKVDQIIDIYAGSLYFFVRPETVYGMAELLFKNLFPAATEEDRKQARHLGTPLMTEAKMDVDHEDEMVKKREERLKKMLQSQQDELSKIEKQSLERKAVVNIRLLVTLQSIEVVLCAEQYFLGHAGIEGLTANVD</sequence>
<accession>X6MJY2</accession>
<keyword evidence="2" id="KW-1185">Reference proteome</keyword>
<proteinExistence type="predicted"/>
<organism evidence="1 2">
    <name type="scientific">Reticulomyxa filosa</name>
    <dbReference type="NCBI Taxonomy" id="46433"/>
    <lineage>
        <taxon>Eukaryota</taxon>
        <taxon>Sar</taxon>
        <taxon>Rhizaria</taxon>
        <taxon>Retaria</taxon>
        <taxon>Foraminifera</taxon>
        <taxon>Monothalamids</taxon>
        <taxon>Reticulomyxidae</taxon>
        <taxon>Reticulomyxa</taxon>
    </lineage>
</organism>
<dbReference type="EMBL" id="ASPP01020307">
    <property type="protein sequence ID" value="ETO13946.1"/>
    <property type="molecule type" value="Genomic_DNA"/>
</dbReference>
<gene>
    <name evidence="1" type="ORF">RFI_23424</name>
</gene>
<dbReference type="OrthoDB" id="428159at2759"/>
<dbReference type="AlphaFoldDB" id="X6MJY2"/>
<evidence type="ECO:0000313" key="1">
    <source>
        <dbReference type="EMBL" id="ETO13946.1"/>
    </source>
</evidence>
<evidence type="ECO:0000313" key="2">
    <source>
        <dbReference type="Proteomes" id="UP000023152"/>
    </source>
</evidence>
<feature type="non-terminal residue" evidence="1">
    <location>
        <position position="471"/>
    </location>
</feature>